<feature type="compositionally biased region" description="Pro residues" evidence="1">
    <location>
        <begin position="942"/>
        <end position="953"/>
    </location>
</feature>
<evidence type="ECO:0000259" key="2">
    <source>
        <dbReference type="PROSITE" id="PS51321"/>
    </source>
</evidence>
<evidence type="ECO:0000313" key="4">
    <source>
        <dbReference type="Proteomes" id="UP000822688"/>
    </source>
</evidence>
<keyword evidence="4" id="KW-1185">Reference proteome</keyword>
<evidence type="ECO:0000313" key="3">
    <source>
        <dbReference type="EMBL" id="KAG0560169.1"/>
    </source>
</evidence>
<dbReference type="GO" id="GO:0005634">
    <property type="term" value="C:nucleus"/>
    <property type="evidence" value="ECO:0007669"/>
    <property type="project" value="TreeGrafter"/>
</dbReference>
<dbReference type="Gene3D" id="1.10.472.30">
    <property type="entry name" value="Transcription elongation factor S-II, central domain"/>
    <property type="match status" value="1"/>
</dbReference>
<gene>
    <name evidence="3" type="ORF">KC19_10G159200</name>
</gene>
<dbReference type="InterPro" id="IPR012921">
    <property type="entry name" value="SPOC_C"/>
</dbReference>
<dbReference type="Pfam" id="PF07744">
    <property type="entry name" value="SPOC"/>
    <property type="match status" value="1"/>
</dbReference>
<reference evidence="3" key="1">
    <citation type="submission" date="2020-06" db="EMBL/GenBank/DDBJ databases">
        <title>WGS assembly of Ceratodon purpureus strain R40.</title>
        <authorList>
            <person name="Carey S.B."/>
            <person name="Jenkins J."/>
            <person name="Shu S."/>
            <person name="Lovell J.T."/>
            <person name="Sreedasyam A."/>
            <person name="Maumus F."/>
            <person name="Tiley G.P."/>
            <person name="Fernandez-Pozo N."/>
            <person name="Barry K."/>
            <person name="Chen C."/>
            <person name="Wang M."/>
            <person name="Lipzen A."/>
            <person name="Daum C."/>
            <person name="Saski C.A."/>
            <person name="Payton A.C."/>
            <person name="Mcbreen J.C."/>
            <person name="Conrad R.E."/>
            <person name="Kollar L.M."/>
            <person name="Olsson S."/>
            <person name="Huttunen S."/>
            <person name="Landis J.B."/>
            <person name="Wickett N.J."/>
            <person name="Johnson M.G."/>
            <person name="Rensing S.A."/>
            <person name="Grimwood J."/>
            <person name="Schmutz J."/>
            <person name="Mcdaniel S.F."/>
        </authorList>
    </citation>
    <scope>NUCLEOTIDE SEQUENCE</scope>
    <source>
        <strain evidence="3">R40</strain>
    </source>
</reference>
<evidence type="ECO:0000256" key="1">
    <source>
        <dbReference type="SAM" id="MobiDB-lite"/>
    </source>
</evidence>
<feature type="compositionally biased region" description="Pro residues" evidence="1">
    <location>
        <begin position="1111"/>
        <end position="1122"/>
    </location>
</feature>
<dbReference type="Proteomes" id="UP000822688">
    <property type="component" value="Chromosome 10"/>
</dbReference>
<feature type="compositionally biased region" description="Polar residues" evidence="1">
    <location>
        <begin position="787"/>
        <end position="797"/>
    </location>
</feature>
<dbReference type="SUPFAM" id="SSF46942">
    <property type="entry name" value="Elongation factor TFIIS domain 2"/>
    <property type="match status" value="1"/>
</dbReference>
<feature type="compositionally biased region" description="Polar residues" evidence="1">
    <location>
        <begin position="823"/>
        <end position="833"/>
    </location>
</feature>
<feature type="domain" description="TFIIS central" evidence="2">
    <location>
        <begin position="213"/>
        <end position="349"/>
    </location>
</feature>
<dbReference type="CDD" id="cd21538">
    <property type="entry name" value="SPOC_TFIIS"/>
    <property type="match status" value="1"/>
</dbReference>
<feature type="region of interest" description="Disordered" evidence="1">
    <location>
        <begin position="720"/>
        <end position="1044"/>
    </location>
</feature>
<feature type="compositionally biased region" description="Basic and acidic residues" evidence="1">
    <location>
        <begin position="516"/>
        <end position="535"/>
    </location>
</feature>
<sequence>MSLLAMDTSSLFDPFEFPPDMDMEPPKPETNFREKLEIRTKRHHDHHVKETVVARESDYKSRDLMDIKSRPFDVQPKVHMIETPSPTAAPGVSDVQTARQKLRDSLTSALDMVVSKQLVKSVLGVGADAKDNDAVQISSPLEASKLDNLSQEFESPKDGQVVESLVVDLGPLETEAMNIDSMGGEMSVLEPPASVDDYRLSFEQADYGNEVDVAESPFKKLKTEFAEFDYVHRKLEIEEKEGRIAVEDVKGGLHIVDQARKLATDIEAELFKLYGSKKTYNQKARSLLFNLKDKSNPELRARVFSGEISPADLCRMSGEQLASKELSDWRNAKEQALDKMLVLTDADTVSGKVVKKTHKGEFVVDVQNESTVDIAPVVTRSVFPVNKVEEKAQHEQMEGQVNHSPNKSKYGSSPSLKRSRSDENDIVGGTLSYSSPIAEEKNTTETMHAELPETEQFLPTIMSLDEYMEAQDDGVVQEDVFEDAPIEPRDSLTPSQGVEVQEALHGIDPPSTTSKAVKEESISNREESPSAKHAEATPVLAKQSSDTGKTDRVGVAWTGQIQLSGNRQSPLIVSHRSGEKVDLKHWPKSLELKGRVRLAHLDKFLQDLQQSRSRAVTVVSILVQEGHPDQTSATEHVKEVASQYQMGDRVGFVEPRSGYELYLLPPGSGTTKLLSEHGHPDISPEALGKDVVLVGVIVWRRSHLSSSRVPDRNNNLKRHAVASSTHHESISKSSRAGVGPSKDPSSDPRSRSRGVANVSSAASSMHLLKFPVESSPTKDPSPVRNWPPSTTTTTSHANVLKAHRIIPASSDATTDMPPGFSVRQPSSQPSVASRQHLDPRQPAPSLPSADVPPGFWPRPAQNMSRQPLSEEDDDLPEFDFSVHTLPPGPPPRSPSQFNSLPGPSLNSDTLSQFPPRQSPPKVPEQGSLPPPSNPDFSSSGYPPRPPGPPPPPQDSSFLSRNPSSNYYTPVAAPMSVDNRPHEGEFRPLAQDQPPRVSLGGGSHGQAMLGQPGQPQQYGSLNASMQVGGHGAPPLASALPRNDLPEWRPSAQFQLRPPLYENDPRHLVGAPPPHPHFDPAAAVGGAPPPPLTVQQEMTWPPPQHHQQQAPPTILPPPPMPPQWQPQEQSRGHYQPQPQWQHSNHFQPQQQPQQHMTPVRPVDPRGAPPFNSWDGAPPSWDATGARNNEHHRDTRTSGEHRMKDPRSNDQVSWHDRERETNGGRPDFRRR</sequence>
<dbReference type="InterPro" id="IPR003618">
    <property type="entry name" value="TFIIS_cen_dom"/>
</dbReference>
<feature type="compositionally biased region" description="Polar residues" evidence="1">
    <location>
        <begin position="954"/>
        <end position="967"/>
    </location>
</feature>
<organism evidence="3 4">
    <name type="scientific">Ceratodon purpureus</name>
    <name type="common">Fire moss</name>
    <name type="synonym">Dicranum purpureum</name>
    <dbReference type="NCBI Taxonomy" id="3225"/>
    <lineage>
        <taxon>Eukaryota</taxon>
        <taxon>Viridiplantae</taxon>
        <taxon>Streptophyta</taxon>
        <taxon>Embryophyta</taxon>
        <taxon>Bryophyta</taxon>
        <taxon>Bryophytina</taxon>
        <taxon>Bryopsida</taxon>
        <taxon>Dicranidae</taxon>
        <taxon>Pseudoditrichales</taxon>
        <taxon>Ditrichaceae</taxon>
        <taxon>Ceratodon</taxon>
    </lineage>
</organism>
<dbReference type="GO" id="GO:0006351">
    <property type="term" value="P:DNA-templated transcription"/>
    <property type="evidence" value="ECO:0007669"/>
    <property type="project" value="InterPro"/>
</dbReference>
<feature type="region of interest" description="Disordered" evidence="1">
    <location>
        <begin position="1059"/>
        <end position="1228"/>
    </location>
</feature>
<dbReference type="InterPro" id="IPR036575">
    <property type="entry name" value="TFIIS_cen_dom_sf"/>
</dbReference>
<name>A0A8T0GPG9_CERPU</name>
<feature type="compositionally biased region" description="Polar residues" evidence="1">
    <location>
        <begin position="896"/>
        <end position="915"/>
    </location>
</feature>
<feature type="region of interest" description="Disordered" evidence="1">
    <location>
        <begin position="391"/>
        <end position="442"/>
    </location>
</feature>
<dbReference type="SMART" id="SM00510">
    <property type="entry name" value="TFS2M"/>
    <property type="match status" value="1"/>
</dbReference>
<comment type="caution">
    <text evidence="3">The sequence shown here is derived from an EMBL/GenBank/DDBJ whole genome shotgun (WGS) entry which is preliminary data.</text>
</comment>
<dbReference type="PROSITE" id="PS51321">
    <property type="entry name" value="TFIIS_CENTRAL"/>
    <property type="match status" value="1"/>
</dbReference>
<feature type="compositionally biased region" description="Pro residues" evidence="1">
    <location>
        <begin position="916"/>
        <end position="933"/>
    </location>
</feature>
<feature type="region of interest" description="Disordered" evidence="1">
    <location>
        <begin position="504"/>
        <end position="550"/>
    </location>
</feature>
<dbReference type="EMBL" id="CM026431">
    <property type="protein sequence ID" value="KAG0560169.1"/>
    <property type="molecule type" value="Genomic_DNA"/>
</dbReference>
<feature type="compositionally biased region" description="Polar residues" evidence="1">
    <location>
        <begin position="399"/>
        <end position="416"/>
    </location>
</feature>
<dbReference type="PANTHER" id="PTHR11477:SF20">
    <property type="entry name" value="SPOC DOMAIN _ TRANSCRIPTION ELONGATION FACTOR S-II PROTEIN"/>
    <property type="match status" value="1"/>
</dbReference>
<dbReference type="PANTHER" id="PTHR11477">
    <property type="entry name" value="TRANSCRIPTION FACTOR S-II ZINC FINGER DOMAIN-CONTAINING PROTEIN"/>
    <property type="match status" value="1"/>
</dbReference>
<accession>A0A8T0GPG9</accession>
<proteinExistence type="predicted"/>
<feature type="compositionally biased region" description="Polar residues" evidence="1">
    <location>
        <begin position="1012"/>
        <end position="1024"/>
    </location>
</feature>
<dbReference type="Pfam" id="PF07500">
    <property type="entry name" value="TFIIS_M"/>
    <property type="match status" value="1"/>
</dbReference>
<dbReference type="AlphaFoldDB" id="A0A8T0GPG9"/>
<feature type="compositionally biased region" description="Basic and acidic residues" evidence="1">
    <location>
        <begin position="1185"/>
        <end position="1219"/>
    </location>
</feature>
<protein>
    <recommendedName>
        <fullName evidence="2">TFIIS central domain-containing protein</fullName>
    </recommendedName>
</protein>
<feature type="compositionally biased region" description="Polar residues" evidence="1">
    <location>
        <begin position="1134"/>
        <end position="1144"/>
    </location>
</feature>